<evidence type="ECO:0000313" key="3">
    <source>
        <dbReference type="Proteomes" id="UP000324222"/>
    </source>
</evidence>
<keyword evidence="1" id="KW-0812">Transmembrane</keyword>
<gene>
    <name evidence="2" type="ORF">E2C01_047316</name>
</gene>
<dbReference type="EMBL" id="VSRR010011615">
    <property type="protein sequence ID" value="MPC53426.1"/>
    <property type="molecule type" value="Genomic_DNA"/>
</dbReference>
<comment type="caution">
    <text evidence="2">The sequence shown here is derived from an EMBL/GenBank/DDBJ whole genome shotgun (WGS) entry which is preliminary data.</text>
</comment>
<sequence>METGKPYGSCASPPTCTYILVRLQCLLKCSPWELLSIVLTENDKKLAPDTYKEYVYASRYFSRATSDARLYVVLPCATSVVVAALVLVAGLHSRQFFSSTFVSCLLNHFVMNV</sequence>
<name>A0A5B7G7E2_PORTR</name>
<evidence type="ECO:0000313" key="2">
    <source>
        <dbReference type="EMBL" id="MPC53426.1"/>
    </source>
</evidence>
<dbReference type="OrthoDB" id="6359349at2759"/>
<protein>
    <submittedName>
        <fullName evidence="2">Uncharacterized protein</fullName>
    </submittedName>
</protein>
<dbReference type="Proteomes" id="UP000324222">
    <property type="component" value="Unassembled WGS sequence"/>
</dbReference>
<keyword evidence="1" id="KW-1133">Transmembrane helix</keyword>
<dbReference type="AlphaFoldDB" id="A0A5B7G7E2"/>
<feature type="transmembrane region" description="Helical" evidence="1">
    <location>
        <begin position="70"/>
        <end position="91"/>
    </location>
</feature>
<keyword evidence="3" id="KW-1185">Reference proteome</keyword>
<organism evidence="2 3">
    <name type="scientific">Portunus trituberculatus</name>
    <name type="common">Swimming crab</name>
    <name type="synonym">Neptunus trituberculatus</name>
    <dbReference type="NCBI Taxonomy" id="210409"/>
    <lineage>
        <taxon>Eukaryota</taxon>
        <taxon>Metazoa</taxon>
        <taxon>Ecdysozoa</taxon>
        <taxon>Arthropoda</taxon>
        <taxon>Crustacea</taxon>
        <taxon>Multicrustacea</taxon>
        <taxon>Malacostraca</taxon>
        <taxon>Eumalacostraca</taxon>
        <taxon>Eucarida</taxon>
        <taxon>Decapoda</taxon>
        <taxon>Pleocyemata</taxon>
        <taxon>Brachyura</taxon>
        <taxon>Eubrachyura</taxon>
        <taxon>Portunoidea</taxon>
        <taxon>Portunidae</taxon>
        <taxon>Portuninae</taxon>
        <taxon>Portunus</taxon>
    </lineage>
</organism>
<reference evidence="2 3" key="1">
    <citation type="submission" date="2019-05" db="EMBL/GenBank/DDBJ databases">
        <title>Another draft genome of Portunus trituberculatus and its Hox gene families provides insights of decapod evolution.</title>
        <authorList>
            <person name="Jeong J.-H."/>
            <person name="Song I."/>
            <person name="Kim S."/>
            <person name="Choi T."/>
            <person name="Kim D."/>
            <person name="Ryu S."/>
            <person name="Kim W."/>
        </authorList>
    </citation>
    <scope>NUCLEOTIDE SEQUENCE [LARGE SCALE GENOMIC DNA]</scope>
    <source>
        <tissue evidence="2">Muscle</tissue>
    </source>
</reference>
<keyword evidence="1" id="KW-0472">Membrane</keyword>
<proteinExistence type="predicted"/>
<evidence type="ECO:0000256" key="1">
    <source>
        <dbReference type="SAM" id="Phobius"/>
    </source>
</evidence>
<accession>A0A5B7G7E2</accession>